<dbReference type="OrthoDB" id="2361384at2"/>
<feature type="transmembrane region" description="Helical" evidence="1">
    <location>
        <begin position="82"/>
        <end position="107"/>
    </location>
</feature>
<keyword evidence="1" id="KW-0472">Membrane</keyword>
<feature type="transmembrane region" description="Helical" evidence="1">
    <location>
        <begin position="51"/>
        <end position="70"/>
    </location>
</feature>
<sequence>MKDNTVLIAKRSKIALIITIIGLVLSVLVQISTFINLGKSDANPLYNAMMSMTYIGLFFMVIAVVGLVFLIKKSYYKAGLTLTITGIACAIFVNPFPGIAILIGGVITSNVDKLEKGER</sequence>
<comment type="caution">
    <text evidence="2">The sequence shown here is derived from an EMBL/GenBank/DDBJ whole genome shotgun (WGS) entry which is preliminary data.</text>
</comment>
<evidence type="ECO:0000256" key="1">
    <source>
        <dbReference type="SAM" id="Phobius"/>
    </source>
</evidence>
<dbReference type="RefSeq" id="WP_036069702.1">
    <property type="nucleotide sequence ID" value="NZ_JAASUO010000001.1"/>
</dbReference>
<dbReference type="STRING" id="1265846.PROCOU_04121"/>
<keyword evidence="1" id="KW-1133">Transmembrane helix</keyword>
<accession>A0A4R6ZRZ1</accession>
<reference evidence="2 3" key="1">
    <citation type="submission" date="2019-03" db="EMBL/GenBank/DDBJ databases">
        <title>Genomic Encyclopedia of Type Strains, Phase III (KMG-III): the genomes of soil and plant-associated and newly described type strains.</title>
        <authorList>
            <person name="Whitman W."/>
        </authorList>
    </citation>
    <scope>NUCLEOTIDE SEQUENCE [LARGE SCALE GENOMIC DNA]</scope>
    <source>
        <strain evidence="2 3">CECT 7972</strain>
    </source>
</reference>
<proteinExistence type="predicted"/>
<name>A0A4R6ZRZ1_9LIST</name>
<evidence type="ECO:0000313" key="3">
    <source>
        <dbReference type="Proteomes" id="UP000295558"/>
    </source>
</evidence>
<dbReference type="EMBL" id="SNZK01000001">
    <property type="protein sequence ID" value="TDR55192.1"/>
    <property type="molecule type" value="Genomic_DNA"/>
</dbReference>
<dbReference type="Proteomes" id="UP000295558">
    <property type="component" value="Unassembled WGS sequence"/>
</dbReference>
<dbReference type="AlphaFoldDB" id="A0A4R6ZRZ1"/>
<keyword evidence="1" id="KW-0812">Transmembrane</keyword>
<protein>
    <recommendedName>
        <fullName evidence="4">DUF4064 domain-containing protein</fullName>
    </recommendedName>
</protein>
<gene>
    <name evidence="2" type="ORF">DFP96_101121</name>
</gene>
<feature type="transmembrane region" description="Helical" evidence="1">
    <location>
        <begin position="12"/>
        <end position="31"/>
    </location>
</feature>
<evidence type="ECO:0000313" key="2">
    <source>
        <dbReference type="EMBL" id="TDR55192.1"/>
    </source>
</evidence>
<evidence type="ECO:0008006" key="4">
    <source>
        <dbReference type="Google" id="ProtNLM"/>
    </source>
</evidence>
<keyword evidence="3" id="KW-1185">Reference proteome</keyword>
<organism evidence="2 3">
    <name type="scientific">Listeria rocourtiae</name>
    <dbReference type="NCBI Taxonomy" id="647910"/>
    <lineage>
        <taxon>Bacteria</taxon>
        <taxon>Bacillati</taxon>
        <taxon>Bacillota</taxon>
        <taxon>Bacilli</taxon>
        <taxon>Bacillales</taxon>
        <taxon>Listeriaceae</taxon>
        <taxon>Listeria</taxon>
    </lineage>
</organism>